<reference evidence="3" key="1">
    <citation type="submission" date="2020-07" db="EMBL/GenBank/DDBJ databases">
        <title>Huge and variable diversity of episymbiotic CPR bacteria and DPANN archaea in groundwater ecosystems.</title>
        <authorList>
            <person name="He C.Y."/>
            <person name="Keren R."/>
            <person name="Whittaker M."/>
            <person name="Farag I.F."/>
            <person name="Doudna J."/>
            <person name="Cate J.H.D."/>
            <person name="Banfield J.F."/>
        </authorList>
    </citation>
    <scope>NUCLEOTIDE SEQUENCE</scope>
    <source>
        <strain evidence="3">NC_groundwater_672_Ag_B-0.1um_62_36</strain>
    </source>
</reference>
<keyword evidence="1" id="KW-1133">Transmembrane helix</keyword>
<name>A0A932CMJ5_UNCTE</name>
<protein>
    <submittedName>
        <fullName evidence="3">CHASE2 domain-containing protein</fullName>
    </submittedName>
</protein>
<evidence type="ECO:0000313" key="4">
    <source>
        <dbReference type="Proteomes" id="UP000769766"/>
    </source>
</evidence>
<feature type="transmembrane region" description="Helical" evidence="1">
    <location>
        <begin position="649"/>
        <end position="665"/>
    </location>
</feature>
<dbReference type="Proteomes" id="UP000769766">
    <property type="component" value="Unassembled WGS sequence"/>
</dbReference>
<dbReference type="InterPro" id="IPR007890">
    <property type="entry name" value="CHASE2"/>
</dbReference>
<proteinExistence type="predicted"/>
<evidence type="ECO:0000313" key="3">
    <source>
        <dbReference type="EMBL" id="MBI2875884.1"/>
    </source>
</evidence>
<comment type="caution">
    <text evidence="3">The sequence shown here is derived from an EMBL/GenBank/DDBJ whole genome shotgun (WGS) entry which is preliminary data.</text>
</comment>
<dbReference type="Pfam" id="PF12770">
    <property type="entry name" value="CHAT"/>
    <property type="match status" value="1"/>
</dbReference>
<organism evidence="3 4">
    <name type="scientific">Tectimicrobiota bacterium</name>
    <dbReference type="NCBI Taxonomy" id="2528274"/>
    <lineage>
        <taxon>Bacteria</taxon>
        <taxon>Pseudomonadati</taxon>
        <taxon>Nitrospinota/Tectimicrobiota group</taxon>
        <taxon>Candidatus Tectimicrobiota</taxon>
    </lineage>
</organism>
<evidence type="ECO:0000256" key="1">
    <source>
        <dbReference type="SAM" id="Phobius"/>
    </source>
</evidence>
<dbReference type="EMBL" id="JACPRF010000100">
    <property type="protein sequence ID" value="MBI2875884.1"/>
    <property type="molecule type" value="Genomic_DNA"/>
</dbReference>
<feature type="domain" description="CHASE2" evidence="2">
    <location>
        <begin position="316"/>
        <end position="608"/>
    </location>
</feature>
<gene>
    <name evidence="3" type="ORF">HYY20_03280</name>
</gene>
<accession>A0A932CMJ5</accession>
<dbReference type="Pfam" id="PF05226">
    <property type="entry name" value="CHASE2"/>
    <property type="match status" value="1"/>
</dbReference>
<feature type="transmembrane region" description="Helical" evidence="1">
    <location>
        <begin position="595"/>
        <end position="612"/>
    </location>
</feature>
<dbReference type="InterPro" id="IPR024983">
    <property type="entry name" value="CHAT_dom"/>
</dbReference>
<dbReference type="SMART" id="SM01080">
    <property type="entry name" value="CHASE2"/>
    <property type="match status" value="1"/>
</dbReference>
<keyword evidence="1" id="KW-0812">Transmembrane</keyword>
<sequence>MGEIEDALAAYRRAVYTLQSIRQEISLGPGSDPATFRKSVGSAYLELVDLLLQRAASMRERARYEPYLEEARKAVESLKVAELRDYFRDDCVDAARRETPLDLVSQTAVVIYPILLPDRTELLVSLPKDRTTLESLPDAEKLYELKRFTVPVGADALTQEVRKFREKLERRSTLEYLPHAQRLYDWLIRPLEPDLASLTIDTLVFVPDGPLRTIPLAALHDGRQFLIGRYALATTPGLDLTDPRPLPRESARVLAAGLTEAVQGFPPLPFVAAEFQEIGHRYGGRHRQLLDRDFLVSRTEKELREGQFTVVHLASHAQFGHNIQDTFILTFDDKLAMDRLARFVGLFRFREDPLELLTRYRPRAIGLDLIRDLPVPPGRERLEAVLAGNRRIIAVMKFGNGVEMGIPPPPALKGTDRVGFGDVMVDPGGIVRRGLLFLDDGKTTAYAFALRLALVYLQAEGIVPQPDGADPRLLRLGRTTLRPFAPNDGGYVGADAGGYQFLLDFKEAPGSFPAFPLAALLAGQVDPKGIEGRIVLLGVVAESVKDYFYTPYSRGLQAGQRISGIALHAHIISQLLRSGLESAAPVATAGEWAEGLWILLWSVIGGAMGLWVQPAWRVSLRSAGVLLALGLAAYGAFRGGWWIPSVPAALAWGGSTLVVTAYTANRERVWVKILKERIAAAFREVAVHVPWIGWRFEQKTRHKG</sequence>
<dbReference type="AlphaFoldDB" id="A0A932CMJ5"/>
<keyword evidence="1" id="KW-0472">Membrane</keyword>
<feature type="transmembrane region" description="Helical" evidence="1">
    <location>
        <begin position="624"/>
        <end position="643"/>
    </location>
</feature>
<evidence type="ECO:0000259" key="2">
    <source>
        <dbReference type="SMART" id="SM01080"/>
    </source>
</evidence>